<dbReference type="Gene3D" id="3.40.50.150">
    <property type="entry name" value="Vaccinia Virus protein VP39"/>
    <property type="match status" value="1"/>
</dbReference>
<keyword evidence="4" id="KW-0489">Methyltransferase</keyword>
<feature type="compositionally biased region" description="Polar residues" evidence="8">
    <location>
        <begin position="1622"/>
        <end position="1631"/>
    </location>
</feature>
<evidence type="ECO:0000256" key="6">
    <source>
        <dbReference type="ARBA" id="ARBA00023268"/>
    </source>
</evidence>
<keyword evidence="2" id="KW-0596">Phosphopantetheine</keyword>
<reference evidence="12" key="1">
    <citation type="journal article" date="2020" name="Stud. Mycol.">
        <title>101 Dothideomycetes genomes: a test case for predicting lifestyles and emergence of pathogens.</title>
        <authorList>
            <person name="Haridas S."/>
            <person name="Albert R."/>
            <person name="Binder M."/>
            <person name="Bloem J."/>
            <person name="Labutti K."/>
            <person name="Salamov A."/>
            <person name="Andreopoulos B."/>
            <person name="Baker S."/>
            <person name="Barry K."/>
            <person name="Bills G."/>
            <person name="Bluhm B."/>
            <person name="Cannon C."/>
            <person name="Castanera R."/>
            <person name="Culley D."/>
            <person name="Daum C."/>
            <person name="Ezra D."/>
            <person name="Gonzalez J."/>
            <person name="Henrissat B."/>
            <person name="Kuo A."/>
            <person name="Liang C."/>
            <person name="Lipzen A."/>
            <person name="Lutzoni F."/>
            <person name="Magnuson J."/>
            <person name="Mondo S."/>
            <person name="Nolan M."/>
            <person name="Ohm R."/>
            <person name="Pangilinan J."/>
            <person name="Park H.-J."/>
            <person name="Ramirez L."/>
            <person name="Alfaro M."/>
            <person name="Sun H."/>
            <person name="Tritt A."/>
            <person name="Yoshinaga Y."/>
            <person name="Zwiers L.-H."/>
            <person name="Turgeon B."/>
            <person name="Goodwin S."/>
            <person name="Spatafora J."/>
            <person name="Crous P."/>
            <person name="Grigoriev I."/>
        </authorList>
    </citation>
    <scope>NUCLEOTIDE SEQUENCE</scope>
    <source>
        <strain evidence="12">CBS 109.77</strain>
    </source>
</reference>
<dbReference type="GO" id="GO:0006633">
    <property type="term" value="P:fatty acid biosynthetic process"/>
    <property type="evidence" value="ECO:0007669"/>
    <property type="project" value="InterPro"/>
</dbReference>
<dbReference type="Gene3D" id="3.40.47.10">
    <property type="match status" value="1"/>
</dbReference>
<organism evidence="12 13">
    <name type="scientific">Melanomma pulvis-pyrius CBS 109.77</name>
    <dbReference type="NCBI Taxonomy" id="1314802"/>
    <lineage>
        <taxon>Eukaryota</taxon>
        <taxon>Fungi</taxon>
        <taxon>Dikarya</taxon>
        <taxon>Ascomycota</taxon>
        <taxon>Pezizomycotina</taxon>
        <taxon>Dothideomycetes</taxon>
        <taxon>Pleosporomycetidae</taxon>
        <taxon>Pleosporales</taxon>
        <taxon>Melanommataceae</taxon>
        <taxon>Melanomma</taxon>
    </lineage>
</organism>
<dbReference type="InterPro" id="IPR020841">
    <property type="entry name" value="PKS_Beta-ketoAc_synthase_dom"/>
</dbReference>
<dbReference type="Pfam" id="PF00698">
    <property type="entry name" value="Acyl_transf_1"/>
    <property type="match status" value="1"/>
</dbReference>
<dbReference type="Gene3D" id="3.30.70.3290">
    <property type="match status" value="1"/>
</dbReference>
<dbReference type="SMART" id="SM00823">
    <property type="entry name" value="PKS_PP"/>
    <property type="match status" value="1"/>
</dbReference>
<feature type="domain" description="Carrier" evidence="9">
    <location>
        <begin position="1644"/>
        <end position="1729"/>
    </location>
</feature>
<evidence type="ECO:0000256" key="8">
    <source>
        <dbReference type="SAM" id="MobiDB-lite"/>
    </source>
</evidence>
<evidence type="ECO:0000256" key="4">
    <source>
        <dbReference type="ARBA" id="ARBA00022603"/>
    </source>
</evidence>
<evidence type="ECO:0000256" key="1">
    <source>
        <dbReference type="ARBA" id="ARBA00005179"/>
    </source>
</evidence>
<dbReference type="PROSITE" id="PS50075">
    <property type="entry name" value="CARRIER"/>
    <property type="match status" value="1"/>
</dbReference>
<evidence type="ECO:0000313" key="12">
    <source>
        <dbReference type="EMBL" id="KAF2792078.1"/>
    </source>
</evidence>
<dbReference type="SUPFAM" id="SSF53901">
    <property type="entry name" value="Thiolase-like"/>
    <property type="match status" value="1"/>
</dbReference>
<feature type="domain" description="PKS/mFAS DH" evidence="11">
    <location>
        <begin position="1294"/>
        <end position="1596"/>
    </location>
</feature>
<dbReference type="GO" id="GO:0008168">
    <property type="term" value="F:methyltransferase activity"/>
    <property type="evidence" value="ECO:0007669"/>
    <property type="project" value="UniProtKB-KW"/>
</dbReference>
<evidence type="ECO:0000259" key="11">
    <source>
        <dbReference type="PROSITE" id="PS52019"/>
    </source>
</evidence>
<dbReference type="InterPro" id="IPR041068">
    <property type="entry name" value="HTH_51"/>
</dbReference>
<dbReference type="InterPro" id="IPR020806">
    <property type="entry name" value="PKS_PP-bd"/>
</dbReference>
<dbReference type="Pfam" id="PF00109">
    <property type="entry name" value="ketoacyl-synt"/>
    <property type="match status" value="1"/>
</dbReference>
<dbReference type="InterPro" id="IPR016036">
    <property type="entry name" value="Malonyl_transacylase_ACP-bd"/>
</dbReference>
<proteinExistence type="predicted"/>
<dbReference type="PROSITE" id="PS00606">
    <property type="entry name" value="KS3_1"/>
    <property type="match status" value="1"/>
</dbReference>
<dbReference type="InterPro" id="IPR049551">
    <property type="entry name" value="PKS_DH_C"/>
</dbReference>
<dbReference type="CDD" id="cd00833">
    <property type="entry name" value="PKS"/>
    <property type="match status" value="1"/>
</dbReference>
<dbReference type="InterPro" id="IPR049900">
    <property type="entry name" value="PKS_mFAS_DH"/>
</dbReference>
<comment type="pathway">
    <text evidence="1">Secondary metabolite biosynthesis.</text>
</comment>
<dbReference type="Pfam" id="PF20434">
    <property type="entry name" value="BD-FAE"/>
    <property type="match status" value="1"/>
</dbReference>
<evidence type="ECO:0000256" key="5">
    <source>
        <dbReference type="ARBA" id="ARBA00022679"/>
    </source>
</evidence>
<dbReference type="Pfam" id="PF08242">
    <property type="entry name" value="Methyltransf_12"/>
    <property type="match status" value="1"/>
</dbReference>
<dbReference type="Pfam" id="PF02801">
    <property type="entry name" value="Ketoacyl-synt_C"/>
    <property type="match status" value="1"/>
</dbReference>
<dbReference type="Gene3D" id="3.40.50.1820">
    <property type="entry name" value="alpha/beta hydrolase"/>
    <property type="match status" value="1"/>
</dbReference>
<dbReference type="Pfam" id="PF18558">
    <property type="entry name" value="HTH_51"/>
    <property type="match status" value="1"/>
</dbReference>
<dbReference type="InterPro" id="IPR049492">
    <property type="entry name" value="BD-FAE-like_dom"/>
</dbReference>
<dbReference type="PANTHER" id="PTHR43775:SF21">
    <property type="entry name" value="NON-REDUCING POLYKETIDE SYNTHASE AUSA-RELATED"/>
    <property type="match status" value="1"/>
</dbReference>
<dbReference type="Pfam" id="PF16073">
    <property type="entry name" value="SAT"/>
    <property type="match status" value="1"/>
</dbReference>
<dbReference type="InterPro" id="IPR014031">
    <property type="entry name" value="Ketoacyl_synth_C"/>
</dbReference>
<feature type="domain" description="Ketosynthase family 3 (KS3)" evidence="10">
    <location>
        <begin position="381"/>
        <end position="803"/>
    </location>
</feature>
<dbReference type="GO" id="GO:0004312">
    <property type="term" value="F:fatty acid synthase activity"/>
    <property type="evidence" value="ECO:0007669"/>
    <property type="project" value="TreeGrafter"/>
</dbReference>
<dbReference type="EMBL" id="MU001987">
    <property type="protein sequence ID" value="KAF2792078.1"/>
    <property type="molecule type" value="Genomic_DNA"/>
</dbReference>
<keyword evidence="5" id="KW-0808">Transferase</keyword>
<dbReference type="Pfam" id="PF00550">
    <property type="entry name" value="PP-binding"/>
    <property type="match status" value="1"/>
</dbReference>
<dbReference type="Gene3D" id="3.40.366.10">
    <property type="entry name" value="Malonyl-Coenzyme A Acyl Carrier Protein, domain 2"/>
    <property type="match status" value="2"/>
</dbReference>
<keyword evidence="13" id="KW-1185">Reference proteome</keyword>
<dbReference type="InterPro" id="IPR032088">
    <property type="entry name" value="SAT"/>
</dbReference>
<dbReference type="SUPFAM" id="SSF55048">
    <property type="entry name" value="Probable ACP-binding domain of malonyl-CoA ACP transacylase"/>
    <property type="match status" value="1"/>
</dbReference>
<dbReference type="PANTHER" id="PTHR43775">
    <property type="entry name" value="FATTY ACID SYNTHASE"/>
    <property type="match status" value="1"/>
</dbReference>
<dbReference type="SMART" id="SM00827">
    <property type="entry name" value="PKS_AT"/>
    <property type="match status" value="1"/>
</dbReference>
<dbReference type="SUPFAM" id="SSF53335">
    <property type="entry name" value="S-adenosyl-L-methionine-dependent methyltransferases"/>
    <property type="match status" value="1"/>
</dbReference>
<evidence type="ECO:0000259" key="9">
    <source>
        <dbReference type="PROSITE" id="PS50075"/>
    </source>
</evidence>
<feature type="region of interest" description="Disordered" evidence="8">
    <location>
        <begin position="1622"/>
        <end position="1645"/>
    </location>
</feature>
<dbReference type="InterPro" id="IPR014030">
    <property type="entry name" value="Ketoacyl_synth_N"/>
</dbReference>
<dbReference type="GO" id="GO:0044550">
    <property type="term" value="P:secondary metabolite biosynthetic process"/>
    <property type="evidence" value="ECO:0007669"/>
    <property type="project" value="TreeGrafter"/>
</dbReference>
<dbReference type="InterPro" id="IPR018201">
    <property type="entry name" value="Ketoacyl_synth_AS"/>
</dbReference>
<keyword evidence="6" id="KW-0511">Multifunctional enzyme</keyword>
<dbReference type="Pfam" id="PF22621">
    <property type="entry name" value="CurL-like_PKS_C"/>
    <property type="match status" value="1"/>
</dbReference>
<dbReference type="InterPro" id="IPR013217">
    <property type="entry name" value="Methyltransf_12"/>
</dbReference>
<feature type="region of interest" description="Disordered" evidence="8">
    <location>
        <begin position="1724"/>
        <end position="1749"/>
    </location>
</feature>
<dbReference type="InterPro" id="IPR001227">
    <property type="entry name" value="Ac_transferase_dom_sf"/>
</dbReference>
<dbReference type="CDD" id="cd02440">
    <property type="entry name" value="AdoMet_MTases"/>
    <property type="match status" value="1"/>
</dbReference>
<feature type="region of interest" description="N-terminal hotdog fold" evidence="7">
    <location>
        <begin position="1294"/>
        <end position="1423"/>
    </location>
</feature>
<accession>A0A6A6X733</accession>
<feature type="region of interest" description="C-terminal hotdog fold" evidence="7">
    <location>
        <begin position="1443"/>
        <end position="1596"/>
    </location>
</feature>
<dbReference type="InterPro" id="IPR042104">
    <property type="entry name" value="PKS_dehydratase_sf"/>
</dbReference>
<dbReference type="InterPro" id="IPR029058">
    <property type="entry name" value="AB_hydrolase_fold"/>
</dbReference>
<dbReference type="Gene3D" id="3.10.129.110">
    <property type="entry name" value="Polyketide synthase dehydratase"/>
    <property type="match status" value="1"/>
</dbReference>
<dbReference type="OrthoDB" id="429813at2759"/>
<protein>
    <submittedName>
        <fullName evidence="12">BcPKS16, polyketide synthase</fullName>
    </submittedName>
</protein>
<evidence type="ECO:0000256" key="7">
    <source>
        <dbReference type="PROSITE-ProRule" id="PRU01363"/>
    </source>
</evidence>
<dbReference type="InterPro" id="IPR029063">
    <property type="entry name" value="SAM-dependent_MTases_sf"/>
</dbReference>
<dbReference type="Pfam" id="PF14765">
    <property type="entry name" value="PS-DH"/>
    <property type="match status" value="1"/>
</dbReference>
<dbReference type="InterPro" id="IPR016035">
    <property type="entry name" value="Acyl_Trfase/lysoPLipase"/>
</dbReference>
<dbReference type="Gene3D" id="1.10.1200.10">
    <property type="entry name" value="ACP-like"/>
    <property type="match status" value="1"/>
</dbReference>
<dbReference type="InterPro" id="IPR050091">
    <property type="entry name" value="PKS_NRPS_Biosynth_Enz"/>
</dbReference>
<dbReference type="Proteomes" id="UP000799757">
    <property type="component" value="Unassembled WGS sequence"/>
</dbReference>
<evidence type="ECO:0000313" key="13">
    <source>
        <dbReference type="Proteomes" id="UP000799757"/>
    </source>
</evidence>
<dbReference type="GO" id="GO:0032259">
    <property type="term" value="P:methylation"/>
    <property type="evidence" value="ECO:0007669"/>
    <property type="project" value="UniProtKB-KW"/>
</dbReference>
<evidence type="ECO:0000256" key="3">
    <source>
        <dbReference type="ARBA" id="ARBA00022553"/>
    </source>
</evidence>
<dbReference type="GO" id="GO:0031177">
    <property type="term" value="F:phosphopantetheine binding"/>
    <property type="evidence" value="ECO:0007669"/>
    <property type="project" value="InterPro"/>
</dbReference>
<dbReference type="GO" id="GO:0004315">
    <property type="term" value="F:3-oxoacyl-[acyl-carrier-protein] synthase activity"/>
    <property type="evidence" value="ECO:0007669"/>
    <property type="project" value="InterPro"/>
</dbReference>
<sequence length="2490" mass="273684">MPQVSAAFFNPQSRAPTPDYLSNLYVFLCHHPHGRVLLQHVADLHSTWPVWASAREDVRTLPNAEHYVSLLVDWAKGGPSTPVSEARTGVIALPLLLILQLGQYFRYLEHHSLSHADFIDQTRQAGGIQGCCGGEPPALSIACAENEAHVVENAAVLLRILLGFGAYIEALDDWTSSEPTVLAVRLKHEAQREELLYKFPRVYVSAITEPRSISFVGSATSIASLYEYARSEGLPADKMDVTGKAHNPENSYLVPEFLDILKRNPSLFQLPQNSRLQVTVRSNRTGEQLSDDFVIEDMVTMILAACCDWHEVVSQVANDMEASGRTSHHTVLFGMNDSVPQSPFNMRRLKVSKFKAHTLISDAQIPTQVEPILSEPFEIPETSIAVVGVACRLPGADNLKEIWDLISNGGDKHQELPKDRIDPSKSFRISQDSSLEKRRFFGNFVNDVRRFDHTFFGVNAKEAAALDPQQRMLLELSYEALESSGYLATHSRDLEDAVGCFIGNSMNEYLENATSHGPSAYTATGTIRAIMCGRLSHYYGWSGPSEVIDTACSSSLVAVHRACRAIQSGECHMAIAGGASAITHLNSFLDLGKAGFLSPTGQCKPFDASADGYCRAEGAGLVVLKKLSAAISAGDQILGVIPSIATNQGGTSTSLTVPSLTALKSLHRKVLDDAGIKASDVSYIEAHAPGTQAGDPIEMESIRAVFASTSRSVPLSIGSIKGNIGHCESAAGIAGLLKVLAMLRYGGVPPQANHCQLNPKIPDITKDKMEITRSLRNWDVSRRAALVNSYGAGGSNCALLCCEMPRIRTNNTQPSMRSQPTAYPIILSAASSSSLTATARSLAEFLSSNSSKVTISDVAFTLSQRRKRQKYCFTTSATSIPDLVHALKSIRNPSFEYRSRSKAIVLAFSGQYDDKIALPLDIYESYPRFRAHIDSCDEELIKLGFKSIKSAIFQTEPIPSALLLQSSIFAVQFACAQCWIEAGLQPDAIIGHSLGEIVGMAVAGVLSMRDALSLVAFRAHLIDTEWENEKGQMLAIHSDVGEVARMLHRLETMQKGTKVEIACYNAPTSVVVAGTSVAIRLMTQILSDDADFAGIKHQRLSTSHAFHSSLVDPILPKLEQISRNLTWNHPIIPFETCSRQGLPSMQDWSASAHARDPVYFNDAVKRIEQRLGSCIWVEAGLDTPIISMARRACSNQGVHALLEINTRRVENPLDCIGNAISLCWQHGISLSHWAFLSARESPCRQIWLPPYQFDSHQHWIKHVDRAMEAHQLLTAHSQQSATVPAIAPPRLVVRKCNRDPRSSSSSGNGEYSINTVCERYQKVVRGHAVLGNPLCPAPLYMECASMALYDMLGHFDVDCLTFQDLQFHAPLGSDLARTVDLYLEEAPPEPATWKFAVRSTSPKSTTGPVLHCMGTAYIGANTSLSTYGRLAQGLIDNIQASPTTERLMPWRAYSLFSKVMLYAPFFKGITSLTLARTEALATVKLPTNQPARHESRVWHRCDAVLIDAFISVVGLLLNSSDVIMEDEIAIATAMGSVVLTQECQAESKSDWLVYAKFVSEDAAQPMGDVYVFNSGQELVAMMTGVRFAVVNASKMTKTLAAANSPLSLTPQPDMKVIHPRQMPSTDTNVSETAEPAVVSTPPEASPDVGLREMISNYTGIPAEEVSSNIPFVDLGLDSLSSIDFVAELEAQFAIVVRSEELSELTLDDIIQKLDKSDLGEVQSRLAKTLSSENAPHPPASPPSQLKPHHHTIKESIPTRLYIPIEPTALTQAPNAPYNPFIALLETDSKFEEAAHRRGYVAYHANIAPLQDDLTLAYILEAFKALGCNIRSLSSGSIVTPIQHVPKHEKLAARLWDVLQQRSLIVKQGSIKIRSREKLQLRTSHEIYDDMTSRFPKYLPEARLMKLAGENLARCLRGEQDGLSLLFGSASSNNVMEDYYASSPMVSTLTDQLVTFVTILLRNALYGKGPIHVLEVGAGTGATTSRLAETINATGIRCEYVFTDISSRMVTKAKQKLREYPWITYELFDLEKEVPTSFRNRFDIVIGTNCVHATTSRVATCRRIFETLKADGVIVLSEGTRPMHWFDICFGLLDGWWVAENGTQYPLQPATKWMDAFKQSGFLSSSFSRGPTQEANTQQLLVGCKKMWPVPIELTPTPIDGQDDTYRLETMTYKEVNGVKIFADVYIPRTVKTSSIPIALMIHGGGYMTLSRKAIRREQTRYLLSHGFLPVSLDYRLCPEVDIISGPIADVQDGYIWARTQLPLSLLKYGISLDNERVVLVGWSTGGHLALSVGWTAKEAGIPPPTAILSFYAPLDFESGELDNHAQKLTPLSKSHRNIKFGKLSGEVLTNYMIEGGSEDSSFFGLQPGDPRSDLILSMCRDGTGLALLLHEEFPSKDQIAAISPLAQLRKGCFDTPTFIIHSRKDEVTPFNAAENFMEEMRLRGGDCTLLALDSASHLHDLRLERNDRAWKDSVEPGYKFLIEAASRNAV</sequence>
<dbReference type="InterPro" id="IPR016039">
    <property type="entry name" value="Thiolase-like"/>
</dbReference>
<dbReference type="InterPro" id="IPR036736">
    <property type="entry name" value="ACP-like_sf"/>
</dbReference>
<dbReference type="SUPFAM" id="SSF53474">
    <property type="entry name" value="alpha/beta-Hydrolases"/>
    <property type="match status" value="1"/>
</dbReference>
<gene>
    <name evidence="12" type="ORF">K505DRAFT_376306</name>
</gene>
<name>A0A6A6X733_9PLEO</name>
<dbReference type="PROSITE" id="PS52019">
    <property type="entry name" value="PKS_MFAS_DH"/>
    <property type="match status" value="1"/>
</dbReference>
<dbReference type="SMART" id="SM00825">
    <property type="entry name" value="PKS_KS"/>
    <property type="match status" value="1"/>
</dbReference>
<dbReference type="InterPro" id="IPR014043">
    <property type="entry name" value="Acyl_transferase_dom"/>
</dbReference>
<dbReference type="SUPFAM" id="SSF52151">
    <property type="entry name" value="FabD/lysophospholipase-like"/>
    <property type="match status" value="1"/>
</dbReference>
<dbReference type="InterPro" id="IPR009081">
    <property type="entry name" value="PP-bd_ACP"/>
</dbReference>
<evidence type="ECO:0000256" key="2">
    <source>
        <dbReference type="ARBA" id="ARBA00022450"/>
    </source>
</evidence>
<evidence type="ECO:0000259" key="10">
    <source>
        <dbReference type="PROSITE" id="PS52004"/>
    </source>
</evidence>
<dbReference type="SUPFAM" id="SSF47336">
    <property type="entry name" value="ACP-like"/>
    <property type="match status" value="1"/>
</dbReference>
<feature type="active site" description="Proton acceptor; for dehydratase activity" evidence="7">
    <location>
        <position position="1327"/>
    </location>
</feature>
<dbReference type="PROSITE" id="PS52004">
    <property type="entry name" value="KS3_2"/>
    <property type="match status" value="1"/>
</dbReference>
<feature type="active site" description="Proton donor; for dehydratase activity" evidence="7">
    <location>
        <position position="1507"/>
    </location>
</feature>
<keyword evidence="3" id="KW-0597">Phosphoprotein</keyword>